<feature type="region of interest" description="Disordered" evidence="2">
    <location>
        <begin position="313"/>
        <end position="342"/>
    </location>
</feature>
<dbReference type="OrthoDB" id="2286466at2759"/>
<dbReference type="Pfam" id="PF00098">
    <property type="entry name" value="zf-CCHC"/>
    <property type="match status" value="1"/>
</dbReference>
<keyword evidence="5" id="KW-1185">Reference proteome</keyword>
<evidence type="ECO:0000313" key="5">
    <source>
        <dbReference type="Proteomes" id="UP000252139"/>
    </source>
</evidence>
<dbReference type="SMART" id="SM00343">
    <property type="entry name" value="ZnF_C2HC"/>
    <property type="match status" value="1"/>
</dbReference>
<dbReference type="AlphaFoldDB" id="A0A367IPM7"/>
<dbReference type="STRING" id="86630.A0A367IPM7"/>
<keyword evidence="1" id="KW-0863">Zinc-finger</keyword>
<dbReference type="SUPFAM" id="SSF57756">
    <property type="entry name" value="Retrovirus zinc finger-like domains"/>
    <property type="match status" value="1"/>
</dbReference>
<dbReference type="GO" id="GO:0008270">
    <property type="term" value="F:zinc ion binding"/>
    <property type="evidence" value="ECO:0007669"/>
    <property type="project" value="UniProtKB-KW"/>
</dbReference>
<protein>
    <recommendedName>
        <fullName evidence="3">CCHC-type domain-containing protein</fullName>
    </recommendedName>
</protein>
<feature type="domain" description="CCHC-type" evidence="3">
    <location>
        <begin position="298"/>
        <end position="313"/>
    </location>
</feature>
<proteinExistence type="predicted"/>
<keyword evidence="1" id="KW-0862">Zinc</keyword>
<dbReference type="GO" id="GO:0003676">
    <property type="term" value="F:nucleic acid binding"/>
    <property type="evidence" value="ECO:0007669"/>
    <property type="project" value="InterPro"/>
</dbReference>
<evidence type="ECO:0000259" key="3">
    <source>
        <dbReference type="PROSITE" id="PS50158"/>
    </source>
</evidence>
<evidence type="ECO:0000256" key="2">
    <source>
        <dbReference type="SAM" id="MobiDB-lite"/>
    </source>
</evidence>
<dbReference type="PROSITE" id="PS50158">
    <property type="entry name" value="ZF_CCHC"/>
    <property type="match status" value="1"/>
</dbReference>
<dbReference type="EMBL" id="PJQL01004369">
    <property type="protein sequence ID" value="RCH79654.1"/>
    <property type="molecule type" value="Genomic_DNA"/>
</dbReference>
<evidence type="ECO:0000313" key="4">
    <source>
        <dbReference type="EMBL" id="RCH79654.1"/>
    </source>
</evidence>
<feature type="non-terminal residue" evidence="4">
    <location>
        <position position="342"/>
    </location>
</feature>
<name>A0A367IPM7_RHIAZ</name>
<accession>A0A367IPM7</accession>
<dbReference type="Proteomes" id="UP000252139">
    <property type="component" value="Unassembled WGS sequence"/>
</dbReference>
<dbReference type="Pfam" id="PF03732">
    <property type="entry name" value="Retrotrans_gag"/>
    <property type="match status" value="1"/>
</dbReference>
<evidence type="ECO:0000256" key="1">
    <source>
        <dbReference type="PROSITE-ProRule" id="PRU00047"/>
    </source>
</evidence>
<dbReference type="PANTHER" id="PTHR33223">
    <property type="entry name" value="CCHC-TYPE DOMAIN-CONTAINING PROTEIN"/>
    <property type="match status" value="1"/>
</dbReference>
<sequence>FNNSQVFGFILVNSLDISPWSQSLSNMANNSTANSGSNTGSGSHLIRFLREIRDFSCSTNARLQDSNQIIQNPLNWLKQIERLKELGGVTDKEVLIVARDHLVGKAAAWFDVACSQVNTWSEFSTLFKKRFCIALEDYCWNQIYNLRQAEHEDVDDIDVRLRELFSLVGLTNEKLKIRLFLSAVDPVVACEVERNKTADKFKDLDSVVDAAAHAETVVRKYRTKDVFFPGPPVVNLSRNVSKKYQEQDWHSEDNQSVNTASTMEELLKEFKELKVSIVQSVGASNGASGGRNFRPFSCFYCKKEGHRKAECPEFLQKKKDAPKPPSVETNGANSSGKEEGPW</sequence>
<feature type="non-terminal residue" evidence="4">
    <location>
        <position position="1"/>
    </location>
</feature>
<dbReference type="InterPro" id="IPR005162">
    <property type="entry name" value="Retrotrans_gag_dom"/>
</dbReference>
<dbReference type="InterPro" id="IPR001878">
    <property type="entry name" value="Znf_CCHC"/>
</dbReference>
<dbReference type="Gene3D" id="4.10.60.10">
    <property type="entry name" value="Zinc finger, CCHC-type"/>
    <property type="match status" value="1"/>
</dbReference>
<dbReference type="InterPro" id="IPR036875">
    <property type="entry name" value="Znf_CCHC_sf"/>
</dbReference>
<gene>
    <name evidence="4" type="ORF">CU097_001703</name>
</gene>
<comment type="caution">
    <text evidence="4">The sequence shown here is derived from an EMBL/GenBank/DDBJ whole genome shotgun (WGS) entry which is preliminary data.</text>
</comment>
<keyword evidence="1" id="KW-0479">Metal-binding</keyword>
<feature type="compositionally biased region" description="Basic and acidic residues" evidence="2">
    <location>
        <begin position="313"/>
        <end position="322"/>
    </location>
</feature>
<dbReference type="PANTHER" id="PTHR33223:SF6">
    <property type="entry name" value="CCHC-TYPE DOMAIN-CONTAINING PROTEIN"/>
    <property type="match status" value="1"/>
</dbReference>
<reference evidence="4 5" key="1">
    <citation type="journal article" date="2018" name="G3 (Bethesda)">
        <title>Phylogenetic and Phylogenomic Definition of Rhizopus Species.</title>
        <authorList>
            <person name="Gryganskyi A.P."/>
            <person name="Golan J."/>
            <person name="Dolatabadi S."/>
            <person name="Mondo S."/>
            <person name="Robb S."/>
            <person name="Idnurm A."/>
            <person name="Muszewska A."/>
            <person name="Steczkiewicz K."/>
            <person name="Masonjones S."/>
            <person name="Liao H.L."/>
            <person name="Gajdeczka M.T."/>
            <person name="Anike F."/>
            <person name="Vuek A."/>
            <person name="Anishchenko I.M."/>
            <person name="Voigt K."/>
            <person name="de Hoog G.S."/>
            <person name="Smith M.E."/>
            <person name="Heitman J."/>
            <person name="Vilgalys R."/>
            <person name="Stajich J.E."/>
        </authorList>
    </citation>
    <scope>NUCLEOTIDE SEQUENCE [LARGE SCALE GENOMIC DNA]</scope>
    <source>
        <strain evidence="4 5">CBS 357.93</strain>
    </source>
</reference>
<organism evidence="4 5">
    <name type="scientific">Rhizopus azygosporus</name>
    <name type="common">Rhizopus microsporus var. azygosporus</name>
    <dbReference type="NCBI Taxonomy" id="86630"/>
    <lineage>
        <taxon>Eukaryota</taxon>
        <taxon>Fungi</taxon>
        <taxon>Fungi incertae sedis</taxon>
        <taxon>Mucoromycota</taxon>
        <taxon>Mucoromycotina</taxon>
        <taxon>Mucoromycetes</taxon>
        <taxon>Mucorales</taxon>
        <taxon>Mucorineae</taxon>
        <taxon>Rhizopodaceae</taxon>
        <taxon>Rhizopus</taxon>
    </lineage>
</organism>